<proteinExistence type="inferred from homology"/>
<dbReference type="PANTHER" id="PTHR44196:SF1">
    <property type="entry name" value="DEHYDROGENASE_REDUCTASE SDR FAMILY MEMBER 7B"/>
    <property type="match status" value="1"/>
</dbReference>
<dbReference type="EMBL" id="JAIOUQ010000005">
    <property type="protein sequence ID" value="MBZ2165464.1"/>
    <property type="molecule type" value="Genomic_DNA"/>
</dbReference>
<name>A0A8T5UP92_9EURY</name>
<evidence type="ECO:0000256" key="3">
    <source>
        <dbReference type="RuleBase" id="RU000363"/>
    </source>
</evidence>
<dbReference type="Proteomes" id="UP000825933">
    <property type="component" value="Unassembled WGS sequence"/>
</dbReference>
<dbReference type="InterPro" id="IPR002347">
    <property type="entry name" value="SDR_fam"/>
</dbReference>
<sequence length="278" mass="30672">MSNSEYYKNKICLVTGANSGIGYAVSEELLKRGATVYMVGRNPDKVAAAAEQLSQYKDRIHTIIVDVTNQKQVQKAIEDTAAEAGSLDFLFNNAGVGGTLPFEQATLEDWKNIIDTNLWSVIYGVHAAVPIMLKQGSGHIINTSSIAGLIPFPFQGLYSLTKFGVTGLTECLKYEYAEKGLHFSNICPSNIATPIFKKSIDGTTHDQIKIPDDAYPADKAAELILDRVSEYKGIIVVPEDELVGIWKKYNLEDPDAEEFLLKMASERRAAYERGGNYY</sequence>
<dbReference type="GO" id="GO:0016491">
    <property type="term" value="F:oxidoreductase activity"/>
    <property type="evidence" value="ECO:0007669"/>
    <property type="project" value="UniProtKB-KW"/>
</dbReference>
<reference evidence="5" key="1">
    <citation type="journal article" date="2022" name="Microbiol. Resour. Announc.">
        <title>Draft Genome Sequence of a Methanogenic Archaeon from West Spitsbergen Permafrost.</title>
        <authorList>
            <person name="Trubitsyn V."/>
            <person name="Rivkina E."/>
            <person name="Shcherbakova V."/>
        </authorList>
    </citation>
    <scope>NUCLEOTIDE SEQUENCE [LARGE SCALE GENOMIC DNA]</scope>
    <source>
        <strain evidence="5">VT</strain>
    </source>
</reference>
<dbReference type="PANTHER" id="PTHR44196">
    <property type="entry name" value="DEHYDROGENASE/REDUCTASE SDR FAMILY MEMBER 7B"/>
    <property type="match status" value="1"/>
</dbReference>
<protein>
    <submittedName>
        <fullName evidence="4">SDR family oxidoreductase</fullName>
    </submittedName>
</protein>
<evidence type="ECO:0000256" key="1">
    <source>
        <dbReference type="ARBA" id="ARBA00006484"/>
    </source>
</evidence>
<dbReference type="FunFam" id="3.40.50.720:FF:000084">
    <property type="entry name" value="Short-chain dehydrogenase reductase"/>
    <property type="match status" value="1"/>
</dbReference>
<evidence type="ECO:0000256" key="2">
    <source>
        <dbReference type="ARBA" id="ARBA00023002"/>
    </source>
</evidence>
<keyword evidence="2" id="KW-0560">Oxidoreductase</keyword>
<evidence type="ECO:0000313" key="4">
    <source>
        <dbReference type="EMBL" id="MBZ2165464.1"/>
    </source>
</evidence>
<comment type="caution">
    <text evidence="4">The sequence shown here is derived from an EMBL/GenBank/DDBJ whole genome shotgun (WGS) entry which is preliminary data.</text>
</comment>
<dbReference type="PRINTS" id="PR00081">
    <property type="entry name" value="GDHRDH"/>
</dbReference>
<dbReference type="CDD" id="cd05233">
    <property type="entry name" value="SDR_c"/>
    <property type="match status" value="1"/>
</dbReference>
<gene>
    <name evidence="4" type="ORF">K8N75_05350</name>
</gene>
<keyword evidence="5" id="KW-1185">Reference proteome</keyword>
<evidence type="ECO:0000313" key="5">
    <source>
        <dbReference type="Proteomes" id="UP000825933"/>
    </source>
</evidence>
<dbReference type="Pfam" id="PF00106">
    <property type="entry name" value="adh_short"/>
    <property type="match status" value="1"/>
</dbReference>
<dbReference type="InterPro" id="IPR036291">
    <property type="entry name" value="NAD(P)-bd_dom_sf"/>
</dbReference>
<dbReference type="RefSeq" id="WP_223791092.1">
    <property type="nucleotide sequence ID" value="NZ_JAIOUQ010000005.1"/>
</dbReference>
<organism evidence="4 5">
    <name type="scientific">Methanobacterium spitsbergense</name>
    <dbReference type="NCBI Taxonomy" id="2874285"/>
    <lineage>
        <taxon>Archaea</taxon>
        <taxon>Methanobacteriati</taxon>
        <taxon>Methanobacteriota</taxon>
        <taxon>Methanomada group</taxon>
        <taxon>Methanobacteria</taxon>
        <taxon>Methanobacteriales</taxon>
        <taxon>Methanobacteriaceae</taxon>
        <taxon>Methanobacterium</taxon>
    </lineage>
</organism>
<dbReference type="Gene3D" id="3.40.50.720">
    <property type="entry name" value="NAD(P)-binding Rossmann-like Domain"/>
    <property type="match status" value="1"/>
</dbReference>
<dbReference type="PRINTS" id="PR00080">
    <property type="entry name" value="SDRFAMILY"/>
</dbReference>
<dbReference type="AlphaFoldDB" id="A0A8T5UP92"/>
<comment type="similarity">
    <text evidence="1 3">Belongs to the short-chain dehydrogenases/reductases (SDR) family.</text>
</comment>
<dbReference type="SUPFAM" id="SSF51735">
    <property type="entry name" value="NAD(P)-binding Rossmann-fold domains"/>
    <property type="match status" value="1"/>
</dbReference>
<dbReference type="GO" id="GO:0016020">
    <property type="term" value="C:membrane"/>
    <property type="evidence" value="ECO:0007669"/>
    <property type="project" value="TreeGrafter"/>
</dbReference>
<accession>A0A8T5UP92</accession>